<dbReference type="Proteomes" id="UP000030765">
    <property type="component" value="Unassembled WGS sequence"/>
</dbReference>
<keyword evidence="6" id="KW-1015">Disulfide bond</keyword>
<name>A0A084VHM7_ANOSI</name>
<dbReference type="SMART" id="SM00020">
    <property type="entry name" value="Tryp_SPc"/>
    <property type="match status" value="1"/>
</dbReference>
<dbReference type="InterPro" id="IPR009003">
    <property type="entry name" value="Peptidase_S1_PA"/>
</dbReference>
<dbReference type="PANTHER" id="PTHR24256">
    <property type="entry name" value="TRYPTASE-RELATED"/>
    <property type="match status" value="1"/>
</dbReference>
<dbReference type="STRING" id="74873.A0A084VHM7"/>
<dbReference type="InterPro" id="IPR001314">
    <property type="entry name" value="Peptidase_S1A"/>
</dbReference>
<evidence type="ECO:0000313" key="12">
    <source>
        <dbReference type="Proteomes" id="UP000030765"/>
    </source>
</evidence>
<comment type="similarity">
    <text evidence="8">Belongs to the peptidase S1 family. CLIP subfamily.</text>
</comment>
<accession>A0A084VHM7</accession>
<dbReference type="GO" id="GO:0005576">
    <property type="term" value="C:extracellular region"/>
    <property type="evidence" value="ECO:0007669"/>
    <property type="project" value="UniProtKB-SubCell"/>
</dbReference>
<dbReference type="OrthoDB" id="6357057at2759"/>
<dbReference type="InterPro" id="IPR001254">
    <property type="entry name" value="Trypsin_dom"/>
</dbReference>
<dbReference type="AlphaFoldDB" id="A0A084VHM7"/>
<proteinExistence type="inferred from homology"/>
<dbReference type="VEuPathDB" id="VectorBase:ASIC004609"/>
<keyword evidence="2" id="KW-0964">Secreted</keyword>
<evidence type="ECO:0000256" key="3">
    <source>
        <dbReference type="ARBA" id="ARBA00022588"/>
    </source>
</evidence>
<dbReference type="GO" id="GO:0004252">
    <property type="term" value="F:serine-type endopeptidase activity"/>
    <property type="evidence" value="ECO:0007669"/>
    <property type="project" value="InterPro"/>
</dbReference>
<keyword evidence="12" id="KW-1185">Reference proteome</keyword>
<gene>
    <name evidence="10" type="ORF">ZHAS_00004609</name>
</gene>
<evidence type="ECO:0000256" key="4">
    <source>
        <dbReference type="ARBA" id="ARBA00022729"/>
    </source>
</evidence>
<evidence type="ECO:0000256" key="8">
    <source>
        <dbReference type="ARBA" id="ARBA00024195"/>
    </source>
</evidence>
<keyword evidence="4" id="KW-0732">Signal</keyword>
<evidence type="ECO:0000313" key="10">
    <source>
        <dbReference type="EMBL" id="KFB37471.1"/>
    </source>
</evidence>
<organism evidence="10">
    <name type="scientific">Anopheles sinensis</name>
    <name type="common">Mosquito</name>
    <dbReference type="NCBI Taxonomy" id="74873"/>
    <lineage>
        <taxon>Eukaryota</taxon>
        <taxon>Metazoa</taxon>
        <taxon>Ecdysozoa</taxon>
        <taxon>Arthropoda</taxon>
        <taxon>Hexapoda</taxon>
        <taxon>Insecta</taxon>
        <taxon>Pterygota</taxon>
        <taxon>Neoptera</taxon>
        <taxon>Endopterygota</taxon>
        <taxon>Diptera</taxon>
        <taxon>Nematocera</taxon>
        <taxon>Culicoidea</taxon>
        <taxon>Culicidae</taxon>
        <taxon>Anophelinae</taxon>
        <taxon>Anopheles</taxon>
    </lineage>
</organism>
<evidence type="ECO:0000256" key="2">
    <source>
        <dbReference type="ARBA" id="ARBA00022525"/>
    </source>
</evidence>
<evidence type="ECO:0000256" key="1">
    <source>
        <dbReference type="ARBA" id="ARBA00004613"/>
    </source>
</evidence>
<feature type="domain" description="Peptidase S1" evidence="9">
    <location>
        <begin position="1"/>
        <end position="170"/>
    </location>
</feature>
<dbReference type="GO" id="GO:0045087">
    <property type="term" value="P:innate immune response"/>
    <property type="evidence" value="ECO:0007669"/>
    <property type="project" value="UniProtKB-KW"/>
</dbReference>
<dbReference type="VEuPathDB" id="VectorBase:ASIS000161"/>
<keyword evidence="3" id="KW-0399">Innate immunity</keyword>
<dbReference type="EMBL" id="ATLV01013188">
    <property type="status" value="NOT_ANNOTATED_CDS"/>
    <property type="molecule type" value="Genomic_DNA"/>
</dbReference>
<evidence type="ECO:0000259" key="9">
    <source>
        <dbReference type="PROSITE" id="PS50240"/>
    </source>
</evidence>
<evidence type="ECO:0000313" key="11">
    <source>
        <dbReference type="EnsemblMetazoa" id="ASIC004609-PA"/>
    </source>
</evidence>
<dbReference type="PRINTS" id="PR00722">
    <property type="entry name" value="CHYMOTRYPSIN"/>
</dbReference>
<dbReference type="PROSITE" id="PS50240">
    <property type="entry name" value="TRYPSIN_DOM"/>
    <property type="match status" value="1"/>
</dbReference>
<evidence type="ECO:0000256" key="7">
    <source>
        <dbReference type="ARBA" id="ARBA00023180"/>
    </source>
</evidence>
<dbReference type="EnsemblMetazoa" id="ASIC004609-RA">
    <property type="protein sequence ID" value="ASIC004609-PA"/>
    <property type="gene ID" value="ASIC004609"/>
</dbReference>
<dbReference type="Pfam" id="PF00089">
    <property type="entry name" value="Trypsin"/>
    <property type="match status" value="1"/>
</dbReference>
<dbReference type="EMBL" id="KE524842">
    <property type="protein sequence ID" value="KFB37471.1"/>
    <property type="molecule type" value="Genomic_DNA"/>
</dbReference>
<reference evidence="11" key="2">
    <citation type="submission" date="2020-05" db="UniProtKB">
        <authorList>
            <consortium name="EnsemblMetazoa"/>
        </authorList>
    </citation>
    <scope>IDENTIFICATION</scope>
</reference>
<dbReference type="GO" id="GO:0006508">
    <property type="term" value="P:proteolysis"/>
    <property type="evidence" value="ECO:0007669"/>
    <property type="project" value="InterPro"/>
</dbReference>
<keyword evidence="7" id="KW-0325">Glycoprotein</keyword>
<dbReference type="InterPro" id="IPR043504">
    <property type="entry name" value="Peptidase_S1_PA_chymotrypsin"/>
</dbReference>
<dbReference type="Gene3D" id="2.40.10.10">
    <property type="entry name" value="Trypsin-like serine proteases"/>
    <property type="match status" value="1"/>
</dbReference>
<evidence type="ECO:0000256" key="6">
    <source>
        <dbReference type="ARBA" id="ARBA00023157"/>
    </source>
</evidence>
<comment type="subcellular location">
    <subcellularLocation>
        <location evidence="1">Secreted</location>
    </subcellularLocation>
</comment>
<reference evidence="10 12" key="1">
    <citation type="journal article" date="2014" name="BMC Genomics">
        <title>Genome sequence of Anopheles sinensis provides insight into genetics basis of mosquito competence for malaria parasites.</title>
        <authorList>
            <person name="Zhou D."/>
            <person name="Zhang D."/>
            <person name="Ding G."/>
            <person name="Shi L."/>
            <person name="Hou Q."/>
            <person name="Ye Y."/>
            <person name="Xu Y."/>
            <person name="Zhou H."/>
            <person name="Xiong C."/>
            <person name="Li S."/>
            <person name="Yu J."/>
            <person name="Hong S."/>
            <person name="Yu X."/>
            <person name="Zou P."/>
            <person name="Chen C."/>
            <person name="Chang X."/>
            <person name="Wang W."/>
            <person name="Lv Y."/>
            <person name="Sun Y."/>
            <person name="Ma L."/>
            <person name="Shen B."/>
            <person name="Zhu C."/>
        </authorList>
    </citation>
    <scope>NUCLEOTIDE SEQUENCE [LARGE SCALE GENOMIC DNA]</scope>
</reference>
<evidence type="ECO:0000256" key="5">
    <source>
        <dbReference type="ARBA" id="ARBA00022859"/>
    </source>
</evidence>
<sequence>MIQDRRVKDNDIALIKVDHPFIFNYDVSGACLSTRQEDRDETEQLFAAGWGLTETRNQSPEKLLHANLTTVPIDKCREQYELSGRRNILGQRQIHDTQYCAIGELINEAFISDPCTEDSGGPLYYEEDTPDGKKFKLVGVISYTINCMGYMPGVYVRVASYLDWIASVAGSLEDW</sequence>
<dbReference type="SUPFAM" id="SSF50494">
    <property type="entry name" value="Trypsin-like serine proteases"/>
    <property type="match status" value="1"/>
</dbReference>
<keyword evidence="5" id="KW-0391">Immunity</keyword>
<dbReference type="InterPro" id="IPR051487">
    <property type="entry name" value="Ser/Thr_Proteases_Immune/Dev"/>
</dbReference>
<protein>
    <submittedName>
        <fullName evidence="11">Peptidase S1 domain-containing protein</fullName>
    </submittedName>
</protein>